<dbReference type="Proteomes" id="UP000568877">
    <property type="component" value="Unassembled WGS sequence"/>
</dbReference>
<evidence type="ECO:0000313" key="1">
    <source>
        <dbReference type="EMBL" id="GFP32257.1"/>
    </source>
</evidence>
<proteinExistence type="predicted"/>
<evidence type="ECO:0000313" key="2">
    <source>
        <dbReference type="Proteomes" id="UP000568877"/>
    </source>
</evidence>
<name>A0A6V8PJ40_9ACTN</name>
<gene>
    <name evidence="1" type="ORF">HKBW3S42_00563</name>
</gene>
<comment type="caution">
    <text evidence="1">The sequence shown here is derived from an EMBL/GenBank/DDBJ whole genome shotgun (WGS) entry which is preliminary data.</text>
</comment>
<sequence length="212" mass="23716">MFQSLLGISLLSHERNDTFYQIRNIQFQSLLGIGLLSHDNYHRRKKVFCPFLFQSLLGIGLLSHAAWLEQLQQKSWFQSLLGIGLLSHVVEVQVAEETPAFQSLLGIGLLSHVEGQKDEGGGTGPFQSLLGIGLLSHLTTKLEEENLTLLVSIPLRYRSPFSFTEVDLNKEKAYLQFQSLLGISLLSHAWTDSSSGWSVTVSIPLRYQSPFS</sequence>
<reference evidence="1 2" key="1">
    <citation type="journal article" date="2020" name="Front. Microbiol.">
        <title>Single-cell genomics of novel Actinobacteria with the Wood-Ljungdahl pathway discovered in a serpentinizing system.</title>
        <authorList>
            <person name="Merino N."/>
            <person name="Kawai M."/>
            <person name="Boyd E.S."/>
            <person name="Colman D.R."/>
            <person name="McGlynn S.E."/>
            <person name="Nealson K.H."/>
            <person name="Kurokawa K."/>
            <person name="Hongoh Y."/>
        </authorList>
    </citation>
    <scope>NUCLEOTIDE SEQUENCE [LARGE SCALE GENOMIC DNA]</scope>
    <source>
        <strain evidence="1 2">S42</strain>
    </source>
</reference>
<dbReference type="EMBL" id="BLSA01000049">
    <property type="protein sequence ID" value="GFP32257.1"/>
    <property type="molecule type" value="Genomic_DNA"/>
</dbReference>
<organism evidence="1 2">
    <name type="scientific">Candidatus Hakubella thermalkaliphila</name>
    <dbReference type="NCBI Taxonomy" id="2754717"/>
    <lineage>
        <taxon>Bacteria</taxon>
        <taxon>Bacillati</taxon>
        <taxon>Actinomycetota</taxon>
        <taxon>Actinomycetota incertae sedis</taxon>
        <taxon>Candidatus Hakubellales</taxon>
        <taxon>Candidatus Hakubellaceae</taxon>
        <taxon>Candidatus Hakubella</taxon>
    </lineage>
</organism>
<protein>
    <submittedName>
        <fullName evidence="1">Uncharacterized protein</fullName>
    </submittedName>
</protein>
<accession>A0A6V8PJ40</accession>
<dbReference type="AlphaFoldDB" id="A0A6V8PJ40"/>